<dbReference type="FunFam" id="3.30.70.330:FF:000159">
    <property type="entry name" value="tRNA selenocysteine 1-associated protein 1"/>
    <property type="match status" value="1"/>
</dbReference>
<dbReference type="CDD" id="cd12610">
    <property type="entry name" value="RRM1_SECp43"/>
    <property type="match status" value="1"/>
</dbReference>
<protein>
    <recommendedName>
        <fullName evidence="5">RRM domain-containing protein</fullName>
    </recommendedName>
</protein>
<dbReference type="PANTHER" id="PTHR47640">
    <property type="entry name" value="TRNA SELENOCYSTEINE 1-ASSOCIATED PROTEIN 1-RELATED-RELATED"/>
    <property type="match status" value="1"/>
</dbReference>
<dbReference type="InParanoid" id="A7SW98"/>
<reference evidence="6 7" key="1">
    <citation type="journal article" date="2007" name="Science">
        <title>Sea anemone genome reveals ancestral eumetazoan gene repertoire and genomic organization.</title>
        <authorList>
            <person name="Putnam N.H."/>
            <person name="Srivastava M."/>
            <person name="Hellsten U."/>
            <person name="Dirks B."/>
            <person name="Chapman J."/>
            <person name="Salamov A."/>
            <person name="Terry A."/>
            <person name="Shapiro H."/>
            <person name="Lindquist E."/>
            <person name="Kapitonov V.V."/>
            <person name="Jurka J."/>
            <person name="Genikhovich G."/>
            <person name="Grigoriev I.V."/>
            <person name="Lucas S.M."/>
            <person name="Steele R.E."/>
            <person name="Finnerty J.R."/>
            <person name="Technau U."/>
            <person name="Martindale M.Q."/>
            <person name="Rokhsar D.S."/>
        </authorList>
    </citation>
    <scope>NUCLEOTIDE SEQUENCE [LARGE SCALE GENOMIC DNA]</scope>
    <source>
        <strain evidence="7">CH2 X CH6</strain>
    </source>
</reference>
<dbReference type="GO" id="GO:0006376">
    <property type="term" value="P:mRNA splice site recognition"/>
    <property type="evidence" value="ECO:0000318"/>
    <property type="project" value="GO_Central"/>
</dbReference>
<evidence type="ECO:0000256" key="3">
    <source>
        <dbReference type="PROSITE-ProRule" id="PRU00176"/>
    </source>
</evidence>
<evidence type="ECO:0000256" key="1">
    <source>
        <dbReference type="ARBA" id="ARBA00022737"/>
    </source>
</evidence>
<dbReference type="Pfam" id="PF00076">
    <property type="entry name" value="RRM_1"/>
    <property type="match status" value="2"/>
</dbReference>
<dbReference type="InterPro" id="IPR050825">
    <property type="entry name" value="RBM42_RBP45_47-like"/>
</dbReference>
<keyword evidence="2 3" id="KW-0694">RNA-binding</keyword>
<sequence>MSTLWMGDLDQFADEAFVASAFAAMGESVASVKMIKNRITGGPAGYCFVDFGDTGTAQKVMSKLNGLPIPGSNPIKRFKLNWATYAYGKESTHQGPEFSIFVGDLTPDVNDHMLQVRSHAPGERVNDHMLQVRESMITCSRGNEGVEERESKGSKEDEGKIKGREVEEKEVKEREERADCGCQSCNNIYVGKPFSHLQKSLSQKTLQTKDTTLQEAITTATLARSHYSRLRSDAEFDSFYQSCVDFAFEKTSKPVLPRYRRRPTRLDDGSAPHRHDTPKDHYSAQYFEVCYLIQAALDTRFNQEKLKPVATLEELVLVAANSQDFSALLGDLQASCYRADIDLDRLRHQIHMLPDVISQALPNVKQVRNVRTEFFQSRFPSCKAAKVVLDASGNSRGYGFVRFFDEKEHKRAMVEMQGAVGCGSKPIRVSAATPKRPPTTTTYAATTEATPTVAAQYGTQYTPQQYQQYQQYMAAWQGYAQQQQQPYYQQYQQQYAAPVAYGQDYQQQHVVQGYETDQQGMTVDNTAEGIVRGV</sequence>
<keyword evidence="7" id="KW-1185">Reference proteome</keyword>
<feature type="region of interest" description="Disordered" evidence="4">
    <location>
        <begin position="140"/>
        <end position="168"/>
    </location>
</feature>
<evidence type="ECO:0000313" key="7">
    <source>
        <dbReference type="Proteomes" id="UP000001593"/>
    </source>
</evidence>
<dbReference type="EMBL" id="DS469855">
    <property type="protein sequence ID" value="EDO32015.1"/>
    <property type="molecule type" value="Genomic_DNA"/>
</dbReference>
<proteinExistence type="predicted"/>
<feature type="domain" description="RRM" evidence="5">
    <location>
        <begin position="354"/>
        <end position="434"/>
    </location>
</feature>
<dbReference type="GO" id="GO:0003729">
    <property type="term" value="F:mRNA binding"/>
    <property type="evidence" value="ECO:0000318"/>
    <property type="project" value="GO_Central"/>
</dbReference>
<evidence type="ECO:0000313" key="6">
    <source>
        <dbReference type="EMBL" id="EDO32015.1"/>
    </source>
</evidence>
<dbReference type="GO" id="GO:0005829">
    <property type="term" value="C:cytosol"/>
    <property type="evidence" value="ECO:0000318"/>
    <property type="project" value="GO_Central"/>
</dbReference>
<dbReference type="SUPFAM" id="SSF54928">
    <property type="entry name" value="RNA-binding domain, RBD"/>
    <property type="match status" value="2"/>
</dbReference>
<accession>A7SW98</accession>
<dbReference type="InterPro" id="IPR035979">
    <property type="entry name" value="RBD_domain_sf"/>
</dbReference>
<dbReference type="AlphaFoldDB" id="A7SW98"/>
<gene>
    <name evidence="6" type="ORF">NEMVEDRAFT_v1g247768</name>
</gene>
<evidence type="ECO:0000256" key="4">
    <source>
        <dbReference type="SAM" id="MobiDB-lite"/>
    </source>
</evidence>
<feature type="compositionally biased region" description="Basic and acidic residues" evidence="4">
    <location>
        <begin position="144"/>
        <end position="168"/>
    </location>
</feature>
<dbReference type="Proteomes" id="UP000001593">
    <property type="component" value="Unassembled WGS sequence"/>
</dbReference>
<dbReference type="PROSITE" id="PS50102">
    <property type="entry name" value="RRM"/>
    <property type="match status" value="2"/>
</dbReference>
<dbReference type="Gene3D" id="3.30.70.330">
    <property type="match status" value="2"/>
</dbReference>
<dbReference type="STRING" id="45351.A7SW98"/>
<keyword evidence="1" id="KW-0677">Repeat</keyword>
<evidence type="ECO:0000259" key="5">
    <source>
        <dbReference type="PROSITE" id="PS50102"/>
    </source>
</evidence>
<evidence type="ECO:0000256" key="2">
    <source>
        <dbReference type="ARBA" id="ARBA00022884"/>
    </source>
</evidence>
<dbReference type="HOGENOM" id="CLU_510306_0_0_1"/>
<dbReference type="InterPro" id="IPR000504">
    <property type="entry name" value="RRM_dom"/>
</dbReference>
<dbReference type="PANTHER" id="PTHR47640:SF10">
    <property type="entry name" value="TRNA SELENOCYSTEINE 1-ASSOCIATED PROTEIN 1-RELATED"/>
    <property type="match status" value="1"/>
</dbReference>
<organism evidence="6 7">
    <name type="scientific">Nematostella vectensis</name>
    <name type="common">Starlet sea anemone</name>
    <dbReference type="NCBI Taxonomy" id="45351"/>
    <lineage>
        <taxon>Eukaryota</taxon>
        <taxon>Metazoa</taxon>
        <taxon>Cnidaria</taxon>
        <taxon>Anthozoa</taxon>
        <taxon>Hexacorallia</taxon>
        <taxon>Actiniaria</taxon>
        <taxon>Edwardsiidae</taxon>
        <taxon>Nematostella</taxon>
    </lineage>
</organism>
<feature type="domain" description="RRM" evidence="5">
    <location>
        <begin position="2"/>
        <end position="85"/>
    </location>
</feature>
<name>A7SW98_NEMVE</name>
<dbReference type="SMART" id="SM00360">
    <property type="entry name" value="RRM"/>
    <property type="match status" value="2"/>
</dbReference>
<dbReference type="InterPro" id="IPR012677">
    <property type="entry name" value="Nucleotide-bd_a/b_plait_sf"/>
</dbReference>
<dbReference type="eggNOG" id="KOG0118">
    <property type="taxonomic scope" value="Eukaryota"/>
</dbReference>